<dbReference type="EMBL" id="QRAV01000012">
    <property type="protein sequence ID" value="RDL16860.1"/>
    <property type="molecule type" value="Genomic_DNA"/>
</dbReference>
<dbReference type="GO" id="GO:0000271">
    <property type="term" value="P:polysaccharide biosynthetic process"/>
    <property type="evidence" value="ECO:0007669"/>
    <property type="project" value="InterPro"/>
</dbReference>
<feature type="domain" description="GtrA/DPMS transmembrane" evidence="6">
    <location>
        <begin position="7"/>
        <end position="126"/>
    </location>
</feature>
<dbReference type="Proteomes" id="UP000255365">
    <property type="component" value="Unassembled WGS sequence"/>
</dbReference>
<sequence>MKLFLGFLLVSGVGWVLDLVSYTVLTQILDVSPAYANFASSMVGVTYVWVVALNRVFNRGGRDKYIFLPIYWAYQAVSILGYSLLISVVVVNLVDFGVDQAIMLPVAVLAKLMVTPVNLLTNFLFMTVLAKFMSAESDGQV</sequence>
<evidence type="ECO:0000256" key="5">
    <source>
        <dbReference type="SAM" id="Phobius"/>
    </source>
</evidence>
<feature type="transmembrane region" description="Helical" evidence="5">
    <location>
        <begin position="102"/>
        <end position="125"/>
    </location>
</feature>
<keyword evidence="3 5" id="KW-1133">Transmembrane helix</keyword>
<evidence type="ECO:0000256" key="2">
    <source>
        <dbReference type="ARBA" id="ARBA00022692"/>
    </source>
</evidence>
<keyword evidence="2 5" id="KW-0812">Transmembrane</keyword>
<keyword evidence="4 5" id="KW-0472">Membrane</keyword>
<protein>
    <submittedName>
        <fullName evidence="7">GtrA-like protein</fullName>
    </submittedName>
</protein>
<evidence type="ECO:0000313" key="7">
    <source>
        <dbReference type="EMBL" id="RDL16860.1"/>
    </source>
</evidence>
<evidence type="ECO:0000256" key="1">
    <source>
        <dbReference type="ARBA" id="ARBA00004141"/>
    </source>
</evidence>
<name>A0A370SAT8_PSEJE</name>
<dbReference type="InterPro" id="IPR007267">
    <property type="entry name" value="GtrA_DPMS_TM"/>
</dbReference>
<reference evidence="7 8" key="1">
    <citation type="submission" date="2018-07" db="EMBL/GenBank/DDBJ databases">
        <title>Genome sequencing of rice bacterial endophytes.</title>
        <authorList>
            <person name="Venturi V."/>
        </authorList>
    </citation>
    <scope>NUCLEOTIDE SEQUENCE [LARGE SCALE GENOMIC DNA]</scope>
    <source>
        <strain evidence="7 8">E2333</strain>
    </source>
</reference>
<evidence type="ECO:0000259" key="6">
    <source>
        <dbReference type="Pfam" id="PF04138"/>
    </source>
</evidence>
<gene>
    <name evidence="7" type="ORF">DEU51_11246</name>
</gene>
<evidence type="ECO:0000256" key="4">
    <source>
        <dbReference type="ARBA" id="ARBA00023136"/>
    </source>
</evidence>
<organism evidence="7 8">
    <name type="scientific">Pseudomonas jessenii</name>
    <dbReference type="NCBI Taxonomy" id="77298"/>
    <lineage>
        <taxon>Bacteria</taxon>
        <taxon>Pseudomonadati</taxon>
        <taxon>Pseudomonadota</taxon>
        <taxon>Gammaproteobacteria</taxon>
        <taxon>Pseudomonadales</taxon>
        <taxon>Pseudomonadaceae</taxon>
        <taxon>Pseudomonas</taxon>
    </lineage>
</organism>
<evidence type="ECO:0000313" key="8">
    <source>
        <dbReference type="Proteomes" id="UP000255365"/>
    </source>
</evidence>
<comment type="subcellular location">
    <subcellularLocation>
        <location evidence="1">Membrane</location>
        <topology evidence="1">Multi-pass membrane protein</topology>
    </subcellularLocation>
</comment>
<dbReference type="Pfam" id="PF04138">
    <property type="entry name" value="GtrA_DPMS_TM"/>
    <property type="match status" value="1"/>
</dbReference>
<feature type="transmembrane region" description="Helical" evidence="5">
    <location>
        <begin position="34"/>
        <end position="53"/>
    </location>
</feature>
<feature type="transmembrane region" description="Helical" evidence="5">
    <location>
        <begin position="65"/>
        <end position="90"/>
    </location>
</feature>
<dbReference type="AlphaFoldDB" id="A0A370SAT8"/>
<evidence type="ECO:0000256" key="3">
    <source>
        <dbReference type="ARBA" id="ARBA00022989"/>
    </source>
</evidence>
<accession>A0A370SAT8</accession>
<comment type="caution">
    <text evidence="7">The sequence shown here is derived from an EMBL/GenBank/DDBJ whole genome shotgun (WGS) entry which is preliminary data.</text>
</comment>
<dbReference type="GO" id="GO:0016020">
    <property type="term" value="C:membrane"/>
    <property type="evidence" value="ECO:0007669"/>
    <property type="project" value="UniProtKB-SubCell"/>
</dbReference>
<proteinExistence type="predicted"/>
<dbReference type="RefSeq" id="WP_115147513.1">
    <property type="nucleotide sequence ID" value="NZ_QRAV01000012.1"/>
</dbReference>